<name>A0ABR3VYP1_9PEZI</name>
<dbReference type="EMBL" id="JAZHXJ010000909">
    <property type="protein sequence ID" value="KAL1848704.1"/>
    <property type="molecule type" value="Genomic_DNA"/>
</dbReference>
<protein>
    <submittedName>
        <fullName evidence="1">Uncharacterized protein</fullName>
    </submittedName>
</protein>
<dbReference type="Proteomes" id="UP001586593">
    <property type="component" value="Unassembled WGS sequence"/>
</dbReference>
<evidence type="ECO:0000313" key="1">
    <source>
        <dbReference type="EMBL" id="KAL1848704.1"/>
    </source>
</evidence>
<comment type="caution">
    <text evidence="1">The sequence shown here is derived from an EMBL/GenBank/DDBJ whole genome shotgun (WGS) entry which is preliminary data.</text>
</comment>
<proteinExistence type="predicted"/>
<organism evidence="1 2">
    <name type="scientific">Phialemonium thermophilum</name>
    <dbReference type="NCBI Taxonomy" id="223376"/>
    <lineage>
        <taxon>Eukaryota</taxon>
        <taxon>Fungi</taxon>
        <taxon>Dikarya</taxon>
        <taxon>Ascomycota</taxon>
        <taxon>Pezizomycotina</taxon>
        <taxon>Sordariomycetes</taxon>
        <taxon>Sordariomycetidae</taxon>
        <taxon>Cephalothecales</taxon>
        <taxon>Cephalothecaceae</taxon>
        <taxon>Phialemonium</taxon>
    </lineage>
</organism>
<keyword evidence="2" id="KW-1185">Reference proteome</keyword>
<reference evidence="1 2" key="1">
    <citation type="journal article" date="2024" name="Commun. Biol.">
        <title>Comparative genomic analysis of thermophilic fungi reveals convergent evolutionary adaptations and gene losses.</title>
        <authorList>
            <person name="Steindorff A.S."/>
            <person name="Aguilar-Pontes M.V."/>
            <person name="Robinson A.J."/>
            <person name="Andreopoulos B."/>
            <person name="LaButti K."/>
            <person name="Kuo A."/>
            <person name="Mondo S."/>
            <person name="Riley R."/>
            <person name="Otillar R."/>
            <person name="Haridas S."/>
            <person name="Lipzen A."/>
            <person name="Grimwood J."/>
            <person name="Schmutz J."/>
            <person name="Clum A."/>
            <person name="Reid I.D."/>
            <person name="Moisan M.C."/>
            <person name="Butler G."/>
            <person name="Nguyen T.T.M."/>
            <person name="Dewar K."/>
            <person name="Conant G."/>
            <person name="Drula E."/>
            <person name="Henrissat B."/>
            <person name="Hansel C."/>
            <person name="Singer S."/>
            <person name="Hutchinson M.I."/>
            <person name="de Vries R.P."/>
            <person name="Natvig D.O."/>
            <person name="Powell A.J."/>
            <person name="Tsang A."/>
            <person name="Grigoriev I.V."/>
        </authorList>
    </citation>
    <scope>NUCLEOTIDE SEQUENCE [LARGE SCALE GENOMIC DNA]</scope>
    <source>
        <strain evidence="1 2">ATCC 24622</strain>
    </source>
</reference>
<evidence type="ECO:0000313" key="2">
    <source>
        <dbReference type="Proteomes" id="UP001586593"/>
    </source>
</evidence>
<accession>A0ABR3VYP1</accession>
<gene>
    <name evidence="1" type="ORF">VTK73DRAFT_10088</name>
</gene>
<sequence>MIIILYEKLGEQIRSFFFFNLRHSAFRSPITDRQPSRTPASVDCCTLAALLLPRYPDKVRWTLGLGSRTDTSMPS</sequence>